<sequence length="641" mass="72085">MLDPGSIIALTLVAYQGADHAWHIFQDTLCYTSDSEDLILQLELERFRFQTWARNAGLTEGELSPGLLPIYETVERTLRIIGQLLKNADELRERYGLCAPQSEVVEPDKVKRFITKMRKSIRASGIKLDAEGEGEERNENEQHDESAASRPLGRGKRLRWGIRDKKQFRQLITDLESHVEKLNQLLSETQQRSLKEDRKRLDIVFVGNVNDEGSLQWIRNALEQDPGTSSIRALVERKALADRQPMGPRSGALALNTLTLNHFSVPTGYHAQGRFIAKSIQSGEYVLLEKKSYESDISIQDKQILTMRVKRLVLLLSATRSPDFQTLQAVGLVHDPGNLCWWIVFKFPIAAIPKISIDSVSTQPVCLLALLESKLRPSLETRLNLASKLAMTLSELYGSSWLHKNIRSENILFPALYWMKRGNKNETLTLDSNSHLLLSPLLAGFNYSRQESEAQTIDKNQFHDDIRPVIYRHPNYQGDAAQGYRIGYDIYSFGLVLAEIAWWVPLSSFLDAKGSSMSTSPSISSPQNRPTTTSAAAATSISATLVQLSSTMGRFQRLEALELQRRVTSRADRELAFRVGTPYLDVVKWCLGYADQQNGVDGTIPNGVAAATAAESFDDWHPALEFYNRVVVPLRKIANVD</sequence>
<dbReference type="Gene3D" id="1.10.510.10">
    <property type="entry name" value="Transferase(Phosphotransferase) domain 1"/>
    <property type="match status" value="1"/>
</dbReference>
<evidence type="ECO:0000313" key="4">
    <source>
        <dbReference type="EMBL" id="OAX79377.1"/>
    </source>
</evidence>
<dbReference type="SUPFAM" id="SSF56112">
    <property type="entry name" value="Protein kinase-like (PK-like)"/>
    <property type="match status" value="1"/>
</dbReference>
<dbReference type="AlphaFoldDB" id="A0A1B7NRR5"/>
<dbReference type="InterPro" id="IPR038305">
    <property type="entry name" value="HeLo_sf"/>
</dbReference>
<organism evidence="4 5">
    <name type="scientific">Emergomyces africanus</name>
    <dbReference type="NCBI Taxonomy" id="1955775"/>
    <lineage>
        <taxon>Eukaryota</taxon>
        <taxon>Fungi</taxon>
        <taxon>Dikarya</taxon>
        <taxon>Ascomycota</taxon>
        <taxon>Pezizomycotina</taxon>
        <taxon>Eurotiomycetes</taxon>
        <taxon>Eurotiomycetidae</taxon>
        <taxon>Onygenales</taxon>
        <taxon>Ajellomycetaceae</taxon>
        <taxon>Emergomyces</taxon>
    </lineage>
</organism>
<evidence type="ECO:0000313" key="5">
    <source>
        <dbReference type="Proteomes" id="UP000091918"/>
    </source>
</evidence>
<evidence type="ECO:0000256" key="1">
    <source>
        <dbReference type="SAM" id="Coils"/>
    </source>
</evidence>
<keyword evidence="5" id="KW-1185">Reference proteome</keyword>
<proteinExistence type="predicted"/>
<dbReference type="EMBL" id="LGUA01001045">
    <property type="protein sequence ID" value="OAX79377.1"/>
    <property type="molecule type" value="Genomic_DNA"/>
</dbReference>
<dbReference type="InterPro" id="IPR011009">
    <property type="entry name" value="Kinase-like_dom_sf"/>
</dbReference>
<name>A0A1B7NRR5_9EURO</name>
<dbReference type="OrthoDB" id="1911848at2759"/>
<dbReference type="PANTHER" id="PTHR37542">
    <property type="entry name" value="HELO DOMAIN-CONTAINING PROTEIN-RELATED"/>
    <property type="match status" value="1"/>
</dbReference>
<feature type="compositionally biased region" description="Basic and acidic residues" evidence="2">
    <location>
        <begin position="135"/>
        <end position="147"/>
    </location>
</feature>
<feature type="domain" description="Prion-inhibition and propagation HeLo" evidence="3">
    <location>
        <begin position="20"/>
        <end position="215"/>
    </location>
</feature>
<accession>A0A1B7NRR5</accession>
<evidence type="ECO:0000256" key="2">
    <source>
        <dbReference type="SAM" id="MobiDB-lite"/>
    </source>
</evidence>
<feature type="coiled-coil region" evidence="1">
    <location>
        <begin position="165"/>
        <end position="192"/>
    </location>
</feature>
<dbReference type="Gene3D" id="1.20.120.1020">
    <property type="entry name" value="Prion-inhibition and propagation, HeLo domain"/>
    <property type="match status" value="1"/>
</dbReference>
<dbReference type="Pfam" id="PF14479">
    <property type="entry name" value="HeLo"/>
    <property type="match status" value="1"/>
</dbReference>
<dbReference type="STRING" id="1658172.A0A1B7NRR5"/>
<feature type="region of interest" description="Disordered" evidence="2">
    <location>
        <begin position="128"/>
        <end position="152"/>
    </location>
</feature>
<comment type="caution">
    <text evidence="4">The sequence shown here is derived from an EMBL/GenBank/DDBJ whole genome shotgun (WGS) entry which is preliminary data.</text>
</comment>
<keyword evidence="1" id="KW-0175">Coiled coil</keyword>
<dbReference type="Proteomes" id="UP000091918">
    <property type="component" value="Unassembled WGS sequence"/>
</dbReference>
<gene>
    <name evidence="4" type="ORF">ACJ72_06307</name>
</gene>
<dbReference type="InterPro" id="IPR029498">
    <property type="entry name" value="HeLo_dom"/>
</dbReference>
<protein>
    <recommendedName>
        <fullName evidence="3">Prion-inhibition and propagation HeLo domain-containing protein</fullName>
    </recommendedName>
</protein>
<evidence type="ECO:0000259" key="3">
    <source>
        <dbReference type="Pfam" id="PF14479"/>
    </source>
</evidence>
<reference evidence="4 5" key="1">
    <citation type="submission" date="2015-07" db="EMBL/GenBank/DDBJ databases">
        <title>Emmonsia species relationships and genome sequence.</title>
        <authorList>
            <person name="Cuomo C.A."/>
            <person name="Schwartz I.S."/>
            <person name="Kenyon C."/>
            <person name="de Hoog G.S."/>
            <person name="Govender N.P."/>
            <person name="Botha A."/>
            <person name="Moreno L."/>
            <person name="de Vries M."/>
            <person name="Munoz J.F."/>
            <person name="Stielow J.B."/>
        </authorList>
    </citation>
    <scope>NUCLEOTIDE SEQUENCE [LARGE SCALE GENOMIC DNA]</scope>
    <source>
        <strain evidence="4 5">CBS 136260</strain>
    </source>
</reference>